<dbReference type="InterPro" id="IPR009986">
    <property type="entry name" value="Tscrpt_reg_Crl"/>
</dbReference>
<dbReference type="NCBIfam" id="NF008217">
    <property type="entry name" value="PRK10984.1"/>
    <property type="match status" value="1"/>
</dbReference>
<evidence type="ECO:0000313" key="6">
    <source>
        <dbReference type="EMBL" id="ABM04656.1"/>
    </source>
</evidence>
<sequence>MTMDVKKSPSHGRITKLLTDLGPYFRRLNSTESSYFFDCLEICVDDQKEPEEREFLGWWMIVKKQEDSFEYERFNGRYNLPGNWVDETIYKKNQQQLDNSFELFLARLETLLEVETELPLNLREVVCSEV</sequence>
<evidence type="ECO:0000256" key="5">
    <source>
        <dbReference type="HAMAP-Rule" id="MF_01178"/>
    </source>
</evidence>
<comment type="similarity">
    <text evidence="5">Belongs to the Crl family.</text>
</comment>
<name>A1SYU1_PSYIN</name>
<proteinExistence type="inferred from homology"/>
<keyword evidence="3 5" id="KW-0010">Activator</keyword>
<keyword evidence="4 5" id="KW-0804">Transcription</keyword>
<evidence type="ECO:0000256" key="4">
    <source>
        <dbReference type="ARBA" id="ARBA00023163"/>
    </source>
</evidence>
<comment type="subcellular location">
    <subcellularLocation>
        <location evidence="5">Cytoplasm</location>
    </subcellularLocation>
</comment>
<dbReference type="HAMAP" id="MF_01178">
    <property type="entry name" value="Crl"/>
    <property type="match status" value="1"/>
</dbReference>
<dbReference type="Gene3D" id="3.30.310.230">
    <property type="entry name" value="Sigma factor-binding protein Crl monomer"/>
    <property type="match status" value="1"/>
</dbReference>
<keyword evidence="2 5" id="KW-0805">Transcription regulation</keyword>
<evidence type="ECO:0000256" key="2">
    <source>
        <dbReference type="ARBA" id="ARBA00023015"/>
    </source>
</evidence>
<evidence type="ECO:0000313" key="7">
    <source>
        <dbReference type="Proteomes" id="UP000000639"/>
    </source>
</evidence>
<dbReference type="eggNOG" id="ENOG502ZQ8E">
    <property type="taxonomic scope" value="Bacteria"/>
</dbReference>
<dbReference type="KEGG" id="pin:Ping_2954"/>
<gene>
    <name evidence="5 6" type="primary">crl</name>
    <name evidence="6" type="ordered locus">Ping_2954</name>
</gene>
<dbReference type="GO" id="GO:0005737">
    <property type="term" value="C:cytoplasm"/>
    <property type="evidence" value="ECO:0007669"/>
    <property type="project" value="UniProtKB-SubCell"/>
</dbReference>
<evidence type="ECO:0000256" key="1">
    <source>
        <dbReference type="ARBA" id="ARBA00022490"/>
    </source>
</evidence>
<protein>
    <recommendedName>
        <fullName evidence="5">Sigma factor-binding protein Crl</fullName>
    </recommendedName>
</protein>
<dbReference type="EMBL" id="CP000510">
    <property type="protein sequence ID" value="ABM04656.1"/>
    <property type="molecule type" value="Genomic_DNA"/>
</dbReference>
<reference evidence="6 7" key="1">
    <citation type="submission" date="2007-01" db="EMBL/GenBank/DDBJ databases">
        <title>Complete sequence of Psychromonas ingrahamii 37.</title>
        <authorList>
            <consortium name="US DOE Joint Genome Institute"/>
            <person name="Copeland A."/>
            <person name="Lucas S."/>
            <person name="Lapidus A."/>
            <person name="Barry K."/>
            <person name="Detter J.C."/>
            <person name="Glavina del Rio T."/>
            <person name="Hammon N."/>
            <person name="Israni S."/>
            <person name="Dalin E."/>
            <person name="Tice H."/>
            <person name="Pitluck S."/>
            <person name="Thompson L.S."/>
            <person name="Brettin T."/>
            <person name="Bruce D."/>
            <person name="Han C."/>
            <person name="Tapia R."/>
            <person name="Schmutz J."/>
            <person name="Larimer F."/>
            <person name="Land M."/>
            <person name="Hauser L."/>
            <person name="Kyrpides N."/>
            <person name="Ivanova N."/>
            <person name="Staley J."/>
            <person name="Richardson P."/>
        </authorList>
    </citation>
    <scope>NUCLEOTIDE SEQUENCE [LARGE SCALE GENOMIC DNA]</scope>
    <source>
        <strain evidence="6 7">37</strain>
    </source>
</reference>
<feature type="region of interest" description="Essential for activity" evidence="5">
    <location>
        <begin position="101"/>
        <end position="124"/>
    </location>
</feature>
<dbReference type="STRING" id="357804.Ping_2954"/>
<organism evidence="6 7">
    <name type="scientific">Psychromonas ingrahamii (strain DSM 17664 / CCUG 51855 / 37)</name>
    <dbReference type="NCBI Taxonomy" id="357804"/>
    <lineage>
        <taxon>Bacteria</taxon>
        <taxon>Pseudomonadati</taxon>
        <taxon>Pseudomonadota</taxon>
        <taxon>Gammaproteobacteria</taxon>
        <taxon>Alteromonadales</taxon>
        <taxon>Psychromonadaceae</taxon>
        <taxon>Psychromonas</taxon>
    </lineage>
</organism>
<dbReference type="AlphaFoldDB" id="A1SYU1"/>
<accession>A1SYU1</accession>
<evidence type="ECO:0000256" key="3">
    <source>
        <dbReference type="ARBA" id="ARBA00023159"/>
    </source>
</evidence>
<dbReference type="Proteomes" id="UP000000639">
    <property type="component" value="Chromosome"/>
</dbReference>
<dbReference type="GO" id="GO:0045893">
    <property type="term" value="P:positive regulation of DNA-templated transcription"/>
    <property type="evidence" value="ECO:0007669"/>
    <property type="project" value="UniProtKB-UniRule"/>
</dbReference>
<comment type="function">
    <text evidence="5">Binds to the sigma-S subunit of RNA polymerase, activating expression of sigma-S-regulated genes. Stimulates RNA polymerase holoenzyme formation and may bind to several other sigma factors, such as sigma-70 and sigma-32.</text>
</comment>
<dbReference type="Pfam" id="PF07417">
    <property type="entry name" value="Crl"/>
    <property type="match status" value="1"/>
</dbReference>
<dbReference type="InterPro" id="IPR038208">
    <property type="entry name" value="Tscrpt_reg_Crl_sf"/>
</dbReference>
<keyword evidence="7" id="KW-1185">Reference proteome</keyword>
<dbReference type="RefSeq" id="WP_011771210.1">
    <property type="nucleotide sequence ID" value="NC_008709.1"/>
</dbReference>
<dbReference type="OrthoDB" id="6428303at2"/>
<dbReference type="HOGENOM" id="CLU_136773_1_0_6"/>
<keyword evidence="1 5" id="KW-0963">Cytoplasm</keyword>